<protein>
    <recommendedName>
        <fullName evidence="4">Mercuric ion transport protein</fullName>
    </recommendedName>
</protein>
<reference evidence="2 3" key="1">
    <citation type="submission" date="2021-01" db="EMBL/GenBank/DDBJ databases">
        <title>Brevundimonas vitis sp. nov., an bacterium isolated from grape (Vitis vinifera).</title>
        <authorList>
            <person name="Jiang L."/>
            <person name="Lee J."/>
        </authorList>
    </citation>
    <scope>NUCLEOTIDE SEQUENCE [LARGE SCALE GENOMIC DNA]</scope>
    <source>
        <strain evidence="2 3">GRTSA-9</strain>
    </source>
</reference>
<proteinExistence type="predicted"/>
<accession>A0ABX7BM80</accession>
<organism evidence="2 3">
    <name type="scientific">Brevundimonas vitisensis</name>
    <dbReference type="NCBI Taxonomy" id="2800818"/>
    <lineage>
        <taxon>Bacteria</taxon>
        <taxon>Pseudomonadati</taxon>
        <taxon>Pseudomonadota</taxon>
        <taxon>Alphaproteobacteria</taxon>
        <taxon>Caulobacterales</taxon>
        <taxon>Caulobacteraceae</taxon>
        <taxon>Brevundimonas</taxon>
    </lineage>
</organism>
<name>A0ABX7BM80_9CAUL</name>
<evidence type="ECO:0000313" key="3">
    <source>
        <dbReference type="Proteomes" id="UP000595448"/>
    </source>
</evidence>
<dbReference type="RefSeq" id="WP_201101414.1">
    <property type="nucleotide sequence ID" value="NZ_CP067977.1"/>
</dbReference>
<dbReference type="EMBL" id="CP067977">
    <property type="protein sequence ID" value="QQQ17234.1"/>
    <property type="molecule type" value="Genomic_DNA"/>
</dbReference>
<gene>
    <name evidence="2" type="ORF">JIP62_07565</name>
</gene>
<keyword evidence="1" id="KW-0812">Transmembrane</keyword>
<dbReference type="Proteomes" id="UP000595448">
    <property type="component" value="Chromosome"/>
</dbReference>
<sequence length="68" mass="7457">MPEAPEGQSRRPPPAWLPWLGPPLAGVAAGLAGRYLLGGGFWPSLIAALFIGFTPIIVYRLWKRAHHR</sequence>
<evidence type="ECO:0000313" key="2">
    <source>
        <dbReference type="EMBL" id="QQQ17234.1"/>
    </source>
</evidence>
<evidence type="ECO:0000256" key="1">
    <source>
        <dbReference type="SAM" id="Phobius"/>
    </source>
</evidence>
<evidence type="ECO:0008006" key="4">
    <source>
        <dbReference type="Google" id="ProtNLM"/>
    </source>
</evidence>
<keyword evidence="1" id="KW-0472">Membrane</keyword>
<feature type="transmembrane region" description="Helical" evidence="1">
    <location>
        <begin position="41"/>
        <end position="62"/>
    </location>
</feature>
<keyword evidence="3" id="KW-1185">Reference proteome</keyword>
<keyword evidence="1" id="KW-1133">Transmembrane helix</keyword>